<feature type="domain" description="ABC transmembrane type-1" evidence="14">
    <location>
        <begin position="187"/>
        <end position="376"/>
    </location>
</feature>
<feature type="transmembrane region" description="Helical" evidence="12">
    <location>
        <begin position="189"/>
        <end position="211"/>
    </location>
</feature>
<feature type="transmembrane region" description="Helical" evidence="12">
    <location>
        <begin position="231"/>
        <end position="260"/>
    </location>
</feature>
<proteinExistence type="inferred from homology"/>
<sequence>MTDLASTTPDPGPLPGDAPPAATQVRGRSLFQLALLRLRRNRAAMAGFAVLVLVSLFSFLGPQFTDHRYDQVFPSYVSVPPSLEPWPREENLRGVVENVARRARVELADFDVEDGRYRATLRDDQPIDARVLRYFDRAGELGGASEVAETRQDGRELVVTGAVAQQYFPFGTDRNGRDLMVRTMVGGQISLVIGVLASLVSLVIGVTYGAVSGYVGGRVDNLMMRLVEILYSLPFVFLVIMLVAFFGRSFVLIFVAIGLVEWLDMARIVRGQTLSIKRREFVAAAEAMGLTDRQIVRRHIVPNTIGPVVVFVTIVVPKVILLESFLSFLGLGVQAPLTSWGALISDGAQTIQAAPWLLAFPATLFCVTLFALNFIGDGLRDAFDPRDR</sequence>
<keyword evidence="5 12" id="KW-0812">Transmembrane</keyword>
<evidence type="ECO:0000256" key="6">
    <source>
        <dbReference type="ARBA" id="ARBA00022856"/>
    </source>
</evidence>
<evidence type="ECO:0000256" key="5">
    <source>
        <dbReference type="ARBA" id="ARBA00022692"/>
    </source>
</evidence>
<evidence type="ECO:0000256" key="10">
    <source>
        <dbReference type="ARBA" id="ARBA00024202"/>
    </source>
</evidence>
<dbReference type="GO" id="GO:0055085">
    <property type="term" value="P:transmembrane transport"/>
    <property type="evidence" value="ECO:0007669"/>
    <property type="project" value="InterPro"/>
</dbReference>
<accession>A0A3A1WUC6</accession>
<dbReference type="GO" id="GO:0015031">
    <property type="term" value="P:protein transport"/>
    <property type="evidence" value="ECO:0007669"/>
    <property type="project" value="UniProtKB-KW"/>
</dbReference>
<organism evidence="15 16">
    <name type="scientific">Aureimonas flava</name>
    <dbReference type="NCBI Taxonomy" id="2320271"/>
    <lineage>
        <taxon>Bacteria</taxon>
        <taxon>Pseudomonadati</taxon>
        <taxon>Pseudomonadota</taxon>
        <taxon>Alphaproteobacteria</taxon>
        <taxon>Hyphomicrobiales</taxon>
        <taxon>Aurantimonadaceae</taxon>
        <taxon>Aureimonas</taxon>
    </lineage>
</organism>
<keyword evidence="4" id="KW-0997">Cell inner membrane</keyword>
<keyword evidence="2 12" id="KW-0813">Transport</keyword>
<comment type="caution">
    <text evidence="15">The sequence shown here is derived from an EMBL/GenBank/DDBJ whole genome shotgun (WGS) entry which is preliminary data.</text>
</comment>
<evidence type="ECO:0000256" key="3">
    <source>
        <dbReference type="ARBA" id="ARBA00022475"/>
    </source>
</evidence>
<keyword evidence="8 12" id="KW-1133">Transmembrane helix</keyword>
<dbReference type="InterPro" id="IPR000515">
    <property type="entry name" value="MetI-like"/>
</dbReference>
<keyword evidence="3" id="KW-1003">Cell membrane</keyword>
<dbReference type="RefSeq" id="WP_119539160.1">
    <property type="nucleotide sequence ID" value="NZ_QYRN01000003.1"/>
</dbReference>
<dbReference type="InterPro" id="IPR050366">
    <property type="entry name" value="BP-dependent_transpt_permease"/>
</dbReference>
<evidence type="ECO:0000259" key="14">
    <source>
        <dbReference type="PROSITE" id="PS50928"/>
    </source>
</evidence>
<feature type="transmembrane region" description="Helical" evidence="12">
    <location>
        <begin position="300"/>
        <end position="320"/>
    </location>
</feature>
<evidence type="ECO:0000313" key="15">
    <source>
        <dbReference type="EMBL" id="RIY02023.1"/>
    </source>
</evidence>
<evidence type="ECO:0000256" key="11">
    <source>
        <dbReference type="ARBA" id="ARBA00072251"/>
    </source>
</evidence>
<dbReference type="GO" id="GO:0015833">
    <property type="term" value="P:peptide transport"/>
    <property type="evidence" value="ECO:0007669"/>
    <property type="project" value="UniProtKB-KW"/>
</dbReference>
<comment type="similarity">
    <text evidence="10">Belongs to the binding-protein-dependent transport system permease family. OppBC subfamily.</text>
</comment>
<dbReference type="PROSITE" id="PS50928">
    <property type="entry name" value="ABC_TM1"/>
    <property type="match status" value="1"/>
</dbReference>
<dbReference type="PANTHER" id="PTHR43386:SF2">
    <property type="entry name" value="OLIGOPEPTIDE TRANSPORT SYSTEM PERMEASE PROTEIN OPPC"/>
    <property type="match status" value="1"/>
</dbReference>
<dbReference type="AlphaFoldDB" id="A0A3A1WUC6"/>
<dbReference type="Pfam" id="PF00528">
    <property type="entry name" value="BPD_transp_1"/>
    <property type="match status" value="1"/>
</dbReference>
<gene>
    <name evidence="15" type="ORF">D3218_06860</name>
</gene>
<evidence type="ECO:0000256" key="13">
    <source>
        <dbReference type="SAM" id="MobiDB-lite"/>
    </source>
</evidence>
<evidence type="ECO:0000256" key="8">
    <source>
        <dbReference type="ARBA" id="ARBA00022989"/>
    </source>
</evidence>
<dbReference type="InterPro" id="IPR025966">
    <property type="entry name" value="OppC_N"/>
</dbReference>
<protein>
    <recommendedName>
        <fullName evidence="11">Oligopeptide transport system permease protein OppC</fullName>
    </recommendedName>
</protein>
<dbReference type="SUPFAM" id="SSF161098">
    <property type="entry name" value="MetI-like"/>
    <property type="match status" value="1"/>
</dbReference>
<feature type="region of interest" description="Disordered" evidence="13">
    <location>
        <begin position="1"/>
        <end position="21"/>
    </location>
</feature>
<evidence type="ECO:0000256" key="4">
    <source>
        <dbReference type="ARBA" id="ARBA00022519"/>
    </source>
</evidence>
<feature type="transmembrane region" description="Helical" evidence="12">
    <location>
        <begin position="43"/>
        <end position="61"/>
    </location>
</feature>
<dbReference type="InterPro" id="IPR035906">
    <property type="entry name" value="MetI-like_sf"/>
</dbReference>
<dbReference type="Gene3D" id="1.10.3720.10">
    <property type="entry name" value="MetI-like"/>
    <property type="match status" value="1"/>
</dbReference>
<evidence type="ECO:0000313" key="16">
    <source>
        <dbReference type="Proteomes" id="UP000265750"/>
    </source>
</evidence>
<feature type="transmembrane region" description="Helical" evidence="12">
    <location>
        <begin position="356"/>
        <end position="376"/>
    </location>
</feature>
<keyword evidence="16" id="KW-1185">Reference proteome</keyword>
<evidence type="ECO:0000256" key="1">
    <source>
        <dbReference type="ARBA" id="ARBA00004429"/>
    </source>
</evidence>
<evidence type="ECO:0000256" key="7">
    <source>
        <dbReference type="ARBA" id="ARBA00022927"/>
    </source>
</evidence>
<keyword evidence="9 12" id="KW-0472">Membrane</keyword>
<dbReference type="EMBL" id="QYRN01000003">
    <property type="protein sequence ID" value="RIY02023.1"/>
    <property type="molecule type" value="Genomic_DNA"/>
</dbReference>
<dbReference type="Pfam" id="PF12911">
    <property type="entry name" value="OppC_N"/>
    <property type="match status" value="1"/>
</dbReference>
<dbReference type="Proteomes" id="UP000265750">
    <property type="component" value="Unassembled WGS sequence"/>
</dbReference>
<evidence type="ECO:0000256" key="12">
    <source>
        <dbReference type="RuleBase" id="RU363032"/>
    </source>
</evidence>
<keyword evidence="6" id="KW-0571">Peptide transport</keyword>
<dbReference type="OrthoDB" id="8410865at2"/>
<dbReference type="PANTHER" id="PTHR43386">
    <property type="entry name" value="OLIGOPEPTIDE TRANSPORT SYSTEM PERMEASE PROTEIN APPC"/>
    <property type="match status" value="1"/>
</dbReference>
<keyword evidence="7" id="KW-0653">Protein transport</keyword>
<dbReference type="GO" id="GO:0005886">
    <property type="term" value="C:plasma membrane"/>
    <property type="evidence" value="ECO:0007669"/>
    <property type="project" value="UniProtKB-SubCell"/>
</dbReference>
<evidence type="ECO:0000256" key="2">
    <source>
        <dbReference type="ARBA" id="ARBA00022448"/>
    </source>
</evidence>
<name>A0A3A1WUC6_9HYPH</name>
<evidence type="ECO:0000256" key="9">
    <source>
        <dbReference type="ARBA" id="ARBA00023136"/>
    </source>
</evidence>
<dbReference type="CDD" id="cd06261">
    <property type="entry name" value="TM_PBP2"/>
    <property type="match status" value="1"/>
</dbReference>
<comment type="subcellular location">
    <subcellularLocation>
        <location evidence="1">Cell inner membrane</location>
        <topology evidence="1">Multi-pass membrane protein</topology>
    </subcellularLocation>
    <subcellularLocation>
        <location evidence="12">Cell membrane</location>
        <topology evidence="12">Multi-pass membrane protein</topology>
    </subcellularLocation>
</comment>
<reference evidence="16" key="1">
    <citation type="submission" date="2018-09" db="EMBL/GenBank/DDBJ databases">
        <authorList>
            <person name="Tuo L."/>
        </authorList>
    </citation>
    <scope>NUCLEOTIDE SEQUENCE [LARGE SCALE GENOMIC DNA]</scope>
    <source>
        <strain evidence="16">M2BS4Y-1</strain>
    </source>
</reference>